<dbReference type="PANTHER" id="PTHR47032">
    <property type="entry name" value="UDP-D-XYLOSE:L-FUCOSE ALPHA-1,3-D-XYLOSYLTRANSFERASE-RELATED"/>
    <property type="match status" value="1"/>
</dbReference>
<dbReference type="PANTHER" id="PTHR47032:SF1">
    <property type="entry name" value="UDP-D-XYLOSE:L-FUCOSE ALPHA-1,3-D-XYLOSYLTRANSFERASE-RELATED"/>
    <property type="match status" value="1"/>
</dbReference>
<accession>E1ZKF5</accession>
<dbReference type="GO" id="GO:0016757">
    <property type="term" value="F:glycosyltransferase activity"/>
    <property type="evidence" value="ECO:0007669"/>
    <property type="project" value="TreeGrafter"/>
</dbReference>
<name>E1ZKF5_CHLVA</name>
<dbReference type="InParanoid" id="E1ZKF5"/>
<dbReference type="InterPro" id="IPR005069">
    <property type="entry name" value="Nucl-diP-sugar_transferase"/>
</dbReference>
<feature type="domain" description="Nucleotide-diphospho-sugar transferase" evidence="1">
    <location>
        <begin position="18"/>
        <end position="179"/>
    </location>
</feature>
<dbReference type="GO" id="GO:0005794">
    <property type="term" value="C:Golgi apparatus"/>
    <property type="evidence" value="ECO:0007669"/>
    <property type="project" value="TreeGrafter"/>
</dbReference>
<dbReference type="Proteomes" id="UP000008141">
    <property type="component" value="Unassembled WGS sequence"/>
</dbReference>
<keyword evidence="3" id="KW-1185">Reference proteome</keyword>
<gene>
    <name evidence="2" type="ORF">CHLNCDRAFT_136480</name>
</gene>
<dbReference type="Pfam" id="PF03407">
    <property type="entry name" value="Nucleotid_trans"/>
    <property type="match status" value="1"/>
</dbReference>
<evidence type="ECO:0000313" key="2">
    <source>
        <dbReference type="EMBL" id="EFN53797.1"/>
    </source>
</evidence>
<evidence type="ECO:0000313" key="3">
    <source>
        <dbReference type="Proteomes" id="UP000008141"/>
    </source>
</evidence>
<dbReference type="EMBL" id="GL433850">
    <property type="protein sequence ID" value="EFN53797.1"/>
    <property type="molecule type" value="Genomic_DNA"/>
</dbReference>
<organism evidence="3">
    <name type="scientific">Chlorella variabilis</name>
    <name type="common">Green alga</name>
    <dbReference type="NCBI Taxonomy" id="554065"/>
    <lineage>
        <taxon>Eukaryota</taxon>
        <taxon>Viridiplantae</taxon>
        <taxon>Chlorophyta</taxon>
        <taxon>core chlorophytes</taxon>
        <taxon>Trebouxiophyceae</taxon>
        <taxon>Chlorellales</taxon>
        <taxon>Chlorellaceae</taxon>
        <taxon>Chlorella clade</taxon>
        <taxon>Chlorella</taxon>
    </lineage>
</organism>
<sequence length="357" mass="39988">MDAECMQLCRKHKIAAYGEGIGQSVGRLKFGSVRELLEAGYHALLFDLDLAILQDPFASMLPPSNSSWDVQVQRDVNEMVNIGWVLSRSSQGVIRLWREVEASYAQSGMDAGGGDDNAYQGQVMFGNRLGESSLRVHRLPLETFQSWMFLSKDSLYQEEVVENGTAILHFTCAQGTPYKDYLAKALGTFKDARTGYYCSPQPTLEVDILAWRGTVEQLAARLAFAIHAAKATGRALVLGKWAWVEHEAQTHRLPFIRVFSLLAGPIRSVQIREYKYHVHQARQCGGDLRSRPIRAVYLPPAPPTQETVEALARDRRPRLVLALHEGTDASAREAYEQPHTCDLAKVIRGWECLEDCP</sequence>
<dbReference type="AlphaFoldDB" id="E1ZKF5"/>
<protein>
    <recommendedName>
        <fullName evidence="1">Nucleotide-diphospho-sugar transferase domain-containing protein</fullName>
    </recommendedName>
</protein>
<dbReference type="KEGG" id="cvr:CHLNCDRAFT_136480"/>
<dbReference type="eggNOG" id="ENOG502SAZQ">
    <property type="taxonomic scope" value="Eukaryota"/>
</dbReference>
<evidence type="ECO:0000259" key="1">
    <source>
        <dbReference type="Pfam" id="PF03407"/>
    </source>
</evidence>
<dbReference type="InterPro" id="IPR052636">
    <property type="entry name" value="UDP-D-xylose:L-fucose_XylT"/>
</dbReference>
<reference evidence="2 3" key="1">
    <citation type="journal article" date="2010" name="Plant Cell">
        <title>The Chlorella variabilis NC64A genome reveals adaptation to photosymbiosis, coevolution with viruses, and cryptic sex.</title>
        <authorList>
            <person name="Blanc G."/>
            <person name="Duncan G."/>
            <person name="Agarkova I."/>
            <person name="Borodovsky M."/>
            <person name="Gurnon J."/>
            <person name="Kuo A."/>
            <person name="Lindquist E."/>
            <person name="Lucas S."/>
            <person name="Pangilinan J."/>
            <person name="Polle J."/>
            <person name="Salamov A."/>
            <person name="Terry A."/>
            <person name="Yamada T."/>
            <person name="Dunigan D.D."/>
            <person name="Grigoriev I.V."/>
            <person name="Claverie J.M."/>
            <person name="Van Etten J.L."/>
        </authorList>
    </citation>
    <scope>NUCLEOTIDE SEQUENCE [LARGE SCALE GENOMIC DNA]</scope>
    <source>
        <strain evidence="2 3">NC64A</strain>
    </source>
</reference>
<dbReference type="RefSeq" id="XP_005845899.1">
    <property type="nucleotide sequence ID" value="XM_005845837.1"/>
</dbReference>
<proteinExistence type="predicted"/>
<dbReference type="OrthoDB" id="2524025at2759"/>
<dbReference type="GeneID" id="17353141"/>